<accession>A0ABP7P3D8</accession>
<keyword evidence="3" id="KW-0998">Cell outer membrane</keyword>
<evidence type="ECO:0000313" key="5">
    <source>
        <dbReference type="EMBL" id="GAA3959049.1"/>
    </source>
</evidence>
<dbReference type="Pfam" id="PF25183">
    <property type="entry name" value="OMP_b-brl_4"/>
    <property type="match status" value="1"/>
</dbReference>
<protein>
    <recommendedName>
        <fullName evidence="4">TonB-dependent transporter Oar-like beta-barrel domain-containing protein</fullName>
    </recommendedName>
</protein>
<reference evidence="6" key="1">
    <citation type="journal article" date="2019" name="Int. J. Syst. Evol. Microbiol.">
        <title>The Global Catalogue of Microorganisms (GCM) 10K type strain sequencing project: providing services to taxonomists for standard genome sequencing and annotation.</title>
        <authorList>
            <consortium name="The Broad Institute Genomics Platform"/>
            <consortium name="The Broad Institute Genome Sequencing Center for Infectious Disease"/>
            <person name="Wu L."/>
            <person name="Ma J."/>
        </authorList>
    </citation>
    <scope>NUCLEOTIDE SEQUENCE [LARGE SCALE GENOMIC DNA]</scope>
    <source>
        <strain evidence="6">JCM 17217</strain>
    </source>
</reference>
<dbReference type="SUPFAM" id="SSF56935">
    <property type="entry name" value="Porins"/>
    <property type="match status" value="1"/>
</dbReference>
<proteinExistence type="predicted"/>
<gene>
    <name evidence="5" type="ORF">GCM10022407_02790</name>
</gene>
<keyword evidence="6" id="KW-1185">Reference proteome</keyword>
<dbReference type="Gene3D" id="2.40.170.20">
    <property type="entry name" value="TonB-dependent receptor, beta-barrel domain"/>
    <property type="match status" value="1"/>
</dbReference>
<evidence type="ECO:0000256" key="2">
    <source>
        <dbReference type="ARBA" id="ARBA00023136"/>
    </source>
</evidence>
<dbReference type="Proteomes" id="UP001501556">
    <property type="component" value="Unassembled WGS sequence"/>
</dbReference>
<evidence type="ECO:0000259" key="4">
    <source>
        <dbReference type="Pfam" id="PF25183"/>
    </source>
</evidence>
<evidence type="ECO:0000256" key="1">
    <source>
        <dbReference type="ARBA" id="ARBA00004442"/>
    </source>
</evidence>
<dbReference type="InterPro" id="IPR036942">
    <property type="entry name" value="Beta-barrel_TonB_sf"/>
</dbReference>
<sequence>MPSNARVASGAASPIKQVEVTVSQLGLYVQDEYQLNPAVKLTVGLRADMPIYGTDIAPNAQLAAATFQDGDGKAVKVDVSQLPKATPLFSPRVGFNYTSQGDGPKTQVRGGSGIFTGRIPLVWIGNQASNAQFDNFFTFQINGTARDFTFPQVWRTNLAVDRELPGGIVATVEAIYSKDINAAIHRNYNFITPTQRLTGADSRLIFPGPNSPFDTGNPQLNTTFVGPNGTAPANLNAGVIVLENTKQGYQYSLTGQLRKEFANGFYATAAYTFAQAKDITSNPGEIAADAFQRLPIVTSNQPQLAFSDFGLQHRIIAAAGRRFAYADQKLATTVSFFFEAAQGNRFSYTYAGDLNRDNISGNDLIFVPANRSQINLVPYTNAAGQTVSADEQYRQLDSYISQDKYLNDRRGDYAERNGSLSPWYTQLDAKILQDFTLTTNSGKKNTLQLSLDILNLGNLLNASWGNRQLVGNNRLIEAGYSSATSSTPAYTFRGGNQTFFTDTSLNSRWRVQVGVRYIFD</sequence>
<dbReference type="RefSeq" id="WP_345120160.1">
    <property type="nucleotide sequence ID" value="NZ_BAABDI010000001.1"/>
</dbReference>
<comment type="caution">
    <text evidence="5">The sequence shown here is derived from an EMBL/GenBank/DDBJ whole genome shotgun (WGS) entry which is preliminary data.</text>
</comment>
<comment type="subcellular location">
    <subcellularLocation>
        <location evidence="1">Cell outer membrane</location>
    </subcellularLocation>
</comment>
<name>A0ABP7P3D8_9BACT</name>
<organism evidence="5 6">
    <name type="scientific">Hymenobacter antarcticus</name>
    <dbReference type="NCBI Taxonomy" id="486270"/>
    <lineage>
        <taxon>Bacteria</taxon>
        <taxon>Pseudomonadati</taxon>
        <taxon>Bacteroidota</taxon>
        <taxon>Cytophagia</taxon>
        <taxon>Cytophagales</taxon>
        <taxon>Hymenobacteraceae</taxon>
        <taxon>Hymenobacter</taxon>
    </lineage>
</organism>
<dbReference type="EMBL" id="BAABDI010000001">
    <property type="protein sequence ID" value="GAA3959049.1"/>
    <property type="molecule type" value="Genomic_DNA"/>
</dbReference>
<dbReference type="InterPro" id="IPR057601">
    <property type="entry name" value="Oar-like_b-barrel"/>
</dbReference>
<keyword evidence="2" id="KW-0472">Membrane</keyword>
<evidence type="ECO:0000256" key="3">
    <source>
        <dbReference type="ARBA" id="ARBA00023237"/>
    </source>
</evidence>
<evidence type="ECO:0000313" key="6">
    <source>
        <dbReference type="Proteomes" id="UP001501556"/>
    </source>
</evidence>
<feature type="domain" description="TonB-dependent transporter Oar-like beta-barrel" evidence="4">
    <location>
        <begin position="10"/>
        <end position="140"/>
    </location>
</feature>